<dbReference type="InterPro" id="IPR008257">
    <property type="entry name" value="Pept_M19"/>
</dbReference>
<dbReference type="Gene3D" id="3.20.20.140">
    <property type="entry name" value="Metal-dependent hydrolases"/>
    <property type="match status" value="1"/>
</dbReference>
<dbReference type="EC" id="3.4.13.19" evidence="1"/>
<dbReference type="EMBL" id="JACHXY010000001">
    <property type="protein sequence ID" value="MBB3156333.1"/>
    <property type="molecule type" value="Genomic_DNA"/>
</dbReference>
<dbReference type="PANTHER" id="PTHR10443:SF12">
    <property type="entry name" value="DIPEPTIDASE"/>
    <property type="match status" value="1"/>
</dbReference>
<dbReference type="RefSeq" id="WP_183417902.1">
    <property type="nucleotide sequence ID" value="NZ_JACHXY010000001.1"/>
</dbReference>
<keyword evidence="1" id="KW-0645">Protease</keyword>
<dbReference type="PANTHER" id="PTHR10443">
    <property type="entry name" value="MICROSOMAL DIPEPTIDASE"/>
    <property type="match status" value="1"/>
</dbReference>
<dbReference type="Proteomes" id="UP000543579">
    <property type="component" value="Unassembled WGS sequence"/>
</dbReference>
<dbReference type="SUPFAM" id="SSF51556">
    <property type="entry name" value="Metallo-dependent hydrolases"/>
    <property type="match status" value="1"/>
</dbReference>
<dbReference type="AlphaFoldDB" id="A0A7W5CET3"/>
<dbReference type="GO" id="GO:0070573">
    <property type="term" value="F:metallodipeptidase activity"/>
    <property type="evidence" value="ECO:0007669"/>
    <property type="project" value="InterPro"/>
</dbReference>
<organism evidence="1 2">
    <name type="scientific">Microbacterium proteolyticum</name>
    <dbReference type="NCBI Taxonomy" id="1572644"/>
    <lineage>
        <taxon>Bacteria</taxon>
        <taxon>Bacillati</taxon>
        <taxon>Actinomycetota</taxon>
        <taxon>Actinomycetes</taxon>
        <taxon>Micrococcales</taxon>
        <taxon>Microbacteriaceae</taxon>
        <taxon>Microbacterium</taxon>
    </lineage>
</organism>
<protein>
    <submittedName>
        <fullName evidence="1">Membrane dipeptidase</fullName>
        <ecNumber evidence="1">3.4.13.19</ecNumber>
    </submittedName>
</protein>
<dbReference type="Pfam" id="PF01244">
    <property type="entry name" value="Peptidase_M19"/>
    <property type="match status" value="1"/>
</dbReference>
<dbReference type="PROSITE" id="PS51365">
    <property type="entry name" value="RENAL_DIPEPTIDASE_2"/>
    <property type="match status" value="1"/>
</dbReference>
<name>A0A7W5CET3_9MICO</name>
<evidence type="ECO:0000313" key="2">
    <source>
        <dbReference type="Proteomes" id="UP000543579"/>
    </source>
</evidence>
<keyword evidence="1" id="KW-0224">Dipeptidase</keyword>
<comment type="caution">
    <text evidence="1">The sequence shown here is derived from an EMBL/GenBank/DDBJ whole genome shotgun (WGS) entry which is preliminary data.</text>
</comment>
<dbReference type="InterPro" id="IPR032466">
    <property type="entry name" value="Metal_Hydrolase"/>
</dbReference>
<sequence>MLWDQHACVELVETADLTELHRYRPAGGGLVSVNVGYAPHGPAVTASLLAAFRAQVERIDGLALAAAVDDVDRVAAAGDTAVVFDLEDCAPLGGDLDAVASLVAQGVRTLAPTYNVANRAGGGCLDTVDDGLTPWGRDLVRELNARGVVPDGSHVGKRTTLDMCAVSSRPVVFSHSNLRAVWDHPRNITDDQARAAADTGGVVGITGVGIFLGPNTPTLSAMTRHLEHAVEVVGIDHVGVSTDFSFDWQTFRHVFATSPDLYDDSYTAWGPVEWMPPEIFVDLGAHLRDHGWGDLDIAAVLGGNFRRVARESWHPEPAPSGSTPHGPAPR</sequence>
<evidence type="ECO:0000313" key="1">
    <source>
        <dbReference type="EMBL" id="MBB3156333.1"/>
    </source>
</evidence>
<proteinExistence type="predicted"/>
<accession>A0A7W5CET3</accession>
<gene>
    <name evidence="1" type="ORF">FHS07_000017</name>
</gene>
<reference evidence="1 2" key="1">
    <citation type="submission" date="2020-08" db="EMBL/GenBank/DDBJ databases">
        <title>Genomic Encyclopedia of Type Strains, Phase III (KMG-III): the genomes of soil and plant-associated and newly described type strains.</title>
        <authorList>
            <person name="Whitman W."/>
        </authorList>
    </citation>
    <scope>NUCLEOTIDE SEQUENCE [LARGE SCALE GENOMIC DNA]</scope>
    <source>
        <strain evidence="1 2">CECT 8356</strain>
    </source>
</reference>
<keyword evidence="1" id="KW-0378">Hydrolase</keyword>
<dbReference type="GO" id="GO:0006508">
    <property type="term" value="P:proteolysis"/>
    <property type="evidence" value="ECO:0007669"/>
    <property type="project" value="InterPro"/>
</dbReference>